<protein>
    <recommendedName>
        <fullName evidence="1">Sulfatase-modifying factor enzyme-like domain-containing protein</fullName>
    </recommendedName>
</protein>
<organism evidence="2">
    <name type="scientific">hydrothermal vent metagenome</name>
    <dbReference type="NCBI Taxonomy" id="652676"/>
    <lineage>
        <taxon>unclassified sequences</taxon>
        <taxon>metagenomes</taxon>
        <taxon>ecological metagenomes</taxon>
    </lineage>
</organism>
<proteinExistence type="predicted"/>
<dbReference type="SUPFAM" id="SSF56436">
    <property type="entry name" value="C-type lectin-like"/>
    <property type="match status" value="1"/>
</dbReference>
<gene>
    <name evidence="2" type="ORF">MNBD_NITROSPINAE03-1152</name>
</gene>
<reference evidence="2" key="1">
    <citation type="submission" date="2018-06" db="EMBL/GenBank/DDBJ databases">
        <authorList>
            <person name="Zhirakovskaya E."/>
        </authorList>
    </citation>
    <scope>NUCLEOTIDE SEQUENCE</scope>
</reference>
<dbReference type="Gene3D" id="3.90.1580.10">
    <property type="entry name" value="paralog of FGE (formylglycine-generating enzyme)"/>
    <property type="match status" value="1"/>
</dbReference>
<dbReference type="AlphaFoldDB" id="A0A3B1C3R0"/>
<sequence length="272" mass="31140">MRLFFALLFAASSYAVGASYKIDKQMVVIAQGSFWMGSGPDEREYGYKLDETRKSFASRRYKWFESEKRRKVNLKSYSIDIHLVTNKDYFKFVKATGHKVPLVDKKTWDGYNLAHSYREVKRFLWKNKVVPEKRGAHPVVLVDHADAKSYCGWRGLRLPSEEEWEKAARGAKGRVFPWGSEFNPEFLNSYDAGPYDTVPVGSYEKGKSVYGLYDMAGQVFEWTSTPAKQSGKYIVKGGSWDDFPGVTRSAARHGRPENIKHILIGFRCAGNR</sequence>
<evidence type="ECO:0000313" key="2">
    <source>
        <dbReference type="EMBL" id="VAX21351.1"/>
    </source>
</evidence>
<dbReference type="InterPro" id="IPR005532">
    <property type="entry name" value="SUMF_dom"/>
</dbReference>
<dbReference type="GO" id="GO:0120147">
    <property type="term" value="F:formylglycine-generating oxidase activity"/>
    <property type="evidence" value="ECO:0007669"/>
    <property type="project" value="TreeGrafter"/>
</dbReference>
<accession>A0A3B1C3R0</accession>
<dbReference type="PANTHER" id="PTHR23150:SF19">
    <property type="entry name" value="FORMYLGLYCINE-GENERATING ENZYME"/>
    <property type="match status" value="1"/>
</dbReference>
<dbReference type="InterPro" id="IPR016187">
    <property type="entry name" value="CTDL_fold"/>
</dbReference>
<dbReference type="InterPro" id="IPR051043">
    <property type="entry name" value="Sulfatase_Mod_Factor_Kinase"/>
</dbReference>
<dbReference type="Pfam" id="PF03781">
    <property type="entry name" value="FGE-sulfatase"/>
    <property type="match status" value="1"/>
</dbReference>
<evidence type="ECO:0000259" key="1">
    <source>
        <dbReference type="Pfam" id="PF03781"/>
    </source>
</evidence>
<name>A0A3B1C3R0_9ZZZZ</name>
<dbReference type="EMBL" id="UOGB01000202">
    <property type="protein sequence ID" value="VAX21351.1"/>
    <property type="molecule type" value="Genomic_DNA"/>
</dbReference>
<dbReference type="PANTHER" id="PTHR23150">
    <property type="entry name" value="SULFATASE MODIFYING FACTOR 1, 2"/>
    <property type="match status" value="1"/>
</dbReference>
<feature type="domain" description="Sulfatase-modifying factor enzyme-like" evidence="1">
    <location>
        <begin position="24"/>
        <end position="269"/>
    </location>
</feature>
<dbReference type="InterPro" id="IPR042095">
    <property type="entry name" value="SUMF_sf"/>
</dbReference>